<dbReference type="Proteomes" id="UP001519342">
    <property type="component" value="Unassembled WGS sequence"/>
</dbReference>
<protein>
    <recommendedName>
        <fullName evidence="4">YqfQ-like protein</fullName>
    </recommendedName>
</protein>
<keyword evidence="3" id="KW-1185">Reference proteome</keyword>
<accession>A0ABS4GEG7</accession>
<feature type="compositionally biased region" description="Low complexity" evidence="1">
    <location>
        <begin position="123"/>
        <end position="141"/>
    </location>
</feature>
<dbReference type="EMBL" id="JAGGKS010000005">
    <property type="protein sequence ID" value="MBP1926088.1"/>
    <property type="molecule type" value="Genomic_DNA"/>
</dbReference>
<evidence type="ECO:0000313" key="2">
    <source>
        <dbReference type="EMBL" id="MBP1926088.1"/>
    </source>
</evidence>
<feature type="compositionally biased region" description="Polar residues" evidence="1">
    <location>
        <begin position="85"/>
        <end position="95"/>
    </location>
</feature>
<comment type="caution">
    <text evidence="2">The sequence shown here is derived from an EMBL/GenBank/DDBJ whole genome shotgun (WGS) entry which is preliminary data.</text>
</comment>
<proteinExistence type="predicted"/>
<reference evidence="2 3" key="1">
    <citation type="submission" date="2021-03" db="EMBL/GenBank/DDBJ databases">
        <title>Genomic Encyclopedia of Type Strains, Phase IV (KMG-IV): sequencing the most valuable type-strain genomes for metagenomic binning, comparative biology and taxonomic classification.</title>
        <authorList>
            <person name="Goeker M."/>
        </authorList>
    </citation>
    <scope>NUCLEOTIDE SEQUENCE [LARGE SCALE GENOMIC DNA]</scope>
    <source>
        <strain evidence="2 3">DSM 24004</strain>
    </source>
</reference>
<gene>
    <name evidence="2" type="ORF">J2Z76_001952</name>
</gene>
<evidence type="ECO:0000256" key="1">
    <source>
        <dbReference type="SAM" id="MobiDB-lite"/>
    </source>
</evidence>
<dbReference type="RefSeq" id="WP_209511821.1">
    <property type="nucleotide sequence ID" value="NZ_JAGGKS010000005.1"/>
</dbReference>
<sequence>MYAFLNRAQNYSPIQSLSAKTPMEKVTALVSSGNLPIGKMITQPLIANNMDKIISAVSKDLIAPMIRNGNLNLNLNDMISAMSNQLQNNNDNKSPGSEDDKGENSDMDIGSLFETFMPLMNNIMSNSSSNSDNISQDENNSIHSNDSTKTENIQDTKEKNSPIEPIASQEILNESKKSSENINDNTTPLEIKPRNRKRRYS</sequence>
<name>A0ABS4GEG7_9FIRM</name>
<feature type="region of interest" description="Disordered" evidence="1">
    <location>
        <begin position="85"/>
        <end position="108"/>
    </location>
</feature>
<feature type="compositionally biased region" description="Basic and acidic residues" evidence="1">
    <location>
        <begin position="146"/>
        <end position="161"/>
    </location>
</feature>
<feature type="region of interest" description="Disordered" evidence="1">
    <location>
        <begin position="123"/>
        <end position="201"/>
    </location>
</feature>
<evidence type="ECO:0000313" key="3">
    <source>
        <dbReference type="Proteomes" id="UP001519342"/>
    </source>
</evidence>
<organism evidence="2 3">
    <name type="scientific">Sedimentibacter acidaminivorans</name>
    <dbReference type="NCBI Taxonomy" id="913099"/>
    <lineage>
        <taxon>Bacteria</taxon>
        <taxon>Bacillati</taxon>
        <taxon>Bacillota</taxon>
        <taxon>Tissierellia</taxon>
        <taxon>Sedimentibacter</taxon>
    </lineage>
</organism>
<evidence type="ECO:0008006" key="4">
    <source>
        <dbReference type="Google" id="ProtNLM"/>
    </source>
</evidence>